<feature type="transmembrane region" description="Helical" evidence="1">
    <location>
        <begin position="6"/>
        <end position="25"/>
    </location>
</feature>
<feature type="transmembrane region" description="Helical" evidence="1">
    <location>
        <begin position="69"/>
        <end position="93"/>
    </location>
</feature>
<keyword evidence="3" id="KW-1185">Reference proteome</keyword>
<sequence length="249" mass="27449">MTLAGLTFGALSAIPVLAFSSYITGRNLSTRIQFGAVIVITIAMIATYVRTPMAHKATPYLQNHFAVTASVLAFWVAFIAPLTVSMVASFVYTIREVVWVRRGPFVRALAGVAAANFLGFSYCFFNVMTLAVKYRSEDSFFLRNSELIENSLGLASLAAAGFAAGTYAWYILTDRIHRYRLLRRHGGTWMEARSASPDVVLDKNYQFSPTRSACWKASRSAEASYRLQIELADHKHQAVKIAPTGQGSP</sequence>
<dbReference type="STRING" id="455432.AWN90_13165"/>
<keyword evidence="1" id="KW-0472">Membrane</keyword>
<dbReference type="AlphaFoldDB" id="A0A164HRL2"/>
<evidence type="ECO:0000313" key="3">
    <source>
        <dbReference type="Proteomes" id="UP000076512"/>
    </source>
</evidence>
<dbReference type="Proteomes" id="UP000076512">
    <property type="component" value="Unassembled WGS sequence"/>
</dbReference>
<evidence type="ECO:0000313" key="2">
    <source>
        <dbReference type="EMBL" id="KZM68746.1"/>
    </source>
</evidence>
<comment type="caution">
    <text evidence="2">The sequence shown here is derived from an EMBL/GenBank/DDBJ whole genome shotgun (WGS) entry which is preliminary data.</text>
</comment>
<accession>A0A164HRL2</accession>
<organism evidence="2 3">
    <name type="scientific">Nocardia terpenica</name>
    <dbReference type="NCBI Taxonomy" id="455432"/>
    <lineage>
        <taxon>Bacteria</taxon>
        <taxon>Bacillati</taxon>
        <taxon>Actinomycetota</taxon>
        <taxon>Actinomycetes</taxon>
        <taxon>Mycobacteriales</taxon>
        <taxon>Nocardiaceae</taxon>
        <taxon>Nocardia</taxon>
    </lineage>
</organism>
<proteinExistence type="predicted"/>
<reference evidence="2 3" key="1">
    <citation type="submission" date="2016-04" db="EMBL/GenBank/DDBJ databases">
        <authorList>
            <person name="Evans L.H."/>
            <person name="Alamgir A."/>
            <person name="Owens N."/>
            <person name="Weber N.D."/>
            <person name="Virtaneva K."/>
            <person name="Barbian K."/>
            <person name="Babar A."/>
            <person name="Rosenke K."/>
        </authorList>
    </citation>
    <scope>NUCLEOTIDE SEQUENCE [LARGE SCALE GENOMIC DNA]</scope>
    <source>
        <strain evidence="2 3">IFM 0406</strain>
    </source>
</reference>
<gene>
    <name evidence="2" type="ORF">AWN90_13165</name>
</gene>
<dbReference type="EMBL" id="LWGR01000021">
    <property type="protein sequence ID" value="KZM68746.1"/>
    <property type="molecule type" value="Genomic_DNA"/>
</dbReference>
<name>A0A164HRL2_9NOCA</name>
<feature type="transmembrane region" description="Helical" evidence="1">
    <location>
        <begin position="105"/>
        <end position="132"/>
    </location>
</feature>
<feature type="transmembrane region" description="Helical" evidence="1">
    <location>
        <begin position="32"/>
        <end position="49"/>
    </location>
</feature>
<feature type="transmembrane region" description="Helical" evidence="1">
    <location>
        <begin position="152"/>
        <end position="172"/>
    </location>
</feature>
<keyword evidence="1" id="KW-0812">Transmembrane</keyword>
<protein>
    <submittedName>
        <fullName evidence="2">Uncharacterized protein</fullName>
    </submittedName>
</protein>
<keyword evidence="1" id="KW-1133">Transmembrane helix</keyword>
<evidence type="ECO:0000256" key="1">
    <source>
        <dbReference type="SAM" id="Phobius"/>
    </source>
</evidence>